<dbReference type="GO" id="GO:0016787">
    <property type="term" value="F:hydrolase activity"/>
    <property type="evidence" value="ECO:0007669"/>
    <property type="project" value="UniProtKB-KW"/>
</dbReference>
<feature type="domain" description="Alpha fucosidase A-like C-terminal" evidence="3">
    <location>
        <begin position="767"/>
        <end position="814"/>
    </location>
</feature>
<gene>
    <name evidence="5" type="ORF">NVV95_05935</name>
</gene>
<reference evidence="5" key="1">
    <citation type="submission" date="2022-08" db="EMBL/GenBank/DDBJ databases">
        <authorList>
            <person name="Deng Y."/>
            <person name="Han X.-F."/>
            <person name="Zhang Y.-Q."/>
        </authorList>
    </citation>
    <scope>NUCLEOTIDE SEQUENCE</scope>
    <source>
        <strain evidence="5">CPCC 205716</strain>
    </source>
</reference>
<feature type="domain" description="Glycosyl hydrolase family 95 catalytic" evidence="4">
    <location>
        <begin position="346"/>
        <end position="761"/>
    </location>
</feature>
<feature type="region of interest" description="Disordered" evidence="1">
    <location>
        <begin position="202"/>
        <end position="222"/>
    </location>
</feature>
<protein>
    <submittedName>
        <fullName evidence="5">Glycoside hydrolase family 95 protein</fullName>
    </submittedName>
</protein>
<accession>A0ABT2GFM0</accession>
<dbReference type="SUPFAM" id="SSF48208">
    <property type="entry name" value="Six-hairpin glycosidases"/>
    <property type="match status" value="1"/>
</dbReference>
<dbReference type="Proteomes" id="UP001165580">
    <property type="component" value="Unassembled WGS sequence"/>
</dbReference>
<sequence>MTGDLSLIERPRADALRLGWAEPATEWVEATPVGNGRTGAMVFGGRSGTRLQLNDSSVWSGTPASGAQALDALVAAGAGPERLAEVRKAIDRGDYREAERLLYSFEGPWSQEFLPLGDVVITEIPDAHRADPGRAAAPAPYARELDLDDAILRERTGVDGSRTTRTVWASAPAGCLLVHLSYDVPTDVELALSTPLRLERTSAGAGAGRGTGAPAGAAAGVDDGADDRSGVASLALGVRLPVDGAPLHEEQVAEPLVYRDEREAATAEYDPYAAIAVAVRSDGVATADGTGIRLTGVRRALVAIATDSTGRRWWQGADGPLTEAARPTLIADTLELAERAADAAPAELLAAHLDDVRPLLGASTLRLGARRAGLFDVDRDLLHGDDDALTATVLTQFGRYLLVASSRAGSPPANLQGIWNDELRPPWSSNYTININTEMNYWAAESSGLAACHGPLLDLVDRLAVTGAETARRLYGTRGWVAHHNTDPWGYSLPVGAGHGNPSWAIWMMGGLWLTDHLWQHWRYGLDETFLRERAWPVLVGAAEFALDWLVDDGRGGLRTVPSTSPENLFGGPDGHAESLAQSATMDVALIRALFGRVTEAAGVLGLEHPVLAEIGAALPRLVGFAATADGRLREWGADLVEVDPDHRHMSQMIAVYPLGLMDTARTPELARAAVATLDRRGPGAMGWSWAWKIALRARLGDGETARELLREASAPFERDHRRLAPVDGSEWGGLLPNLFSTHPPVQLDGNFGFAAAVRELVLGTAEGTVRLLPALPEAWGEGELLGARLPGALAVDLRWSSGRPVEVVVRRLAEAAPRVIDVELRGRRMRVPLDPDETVLDLSALVPTAAGVR</sequence>
<dbReference type="Pfam" id="PF14498">
    <property type="entry name" value="Glyco_hyd_65N_2"/>
    <property type="match status" value="1"/>
</dbReference>
<evidence type="ECO:0000259" key="2">
    <source>
        <dbReference type="Pfam" id="PF14498"/>
    </source>
</evidence>
<dbReference type="PIRSF" id="PIRSF007663">
    <property type="entry name" value="UCP007663"/>
    <property type="match status" value="1"/>
</dbReference>
<name>A0ABT2GFM0_9MICO</name>
<organism evidence="5 6">
    <name type="scientific">Herbiconiux gentiana</name>
    <dbReference type="NCBI Taxonomy" id="2970912"/>
    <lineage>
        <taxon>Bacteria</taxon>
        <taxon>Bacillati</taxon>
        <taxon>Actinomycetota</taxon>
        <taxon>Actinomycetes</taxon>
        <taxon>Micrococcales</taxon>
        <taxon>Microbacteriaceae</taxon>
        <taxon>Herbiconiux</taxon>
    </lineage>
</organism>
<dbReference type="InterPro" id="IPR027414">
    <property type="entry name" value="GH95_N_dom"/>
</dbReference>
<dbReference type="RefSeq" id="WP_259485618.1">
    <property type="nucleotide sequence ID" value="NZ_JANTEZ010000002.1"/>
</dbReference>
<dbReference type="InterPro" id="IPR016518">
    <property type="entry name" value="Alpha-L-fucosidase"/>
</dbReference>
<comment type="caution">
    <text evidence="5">The sequence shown here is derived from an EMBL/GenBank/DDBJ whole genome shotgun (WGS) entry which is preliminary data.</text>
</comment>
<proteinExistence type="predicted"/>
<dbReference type="InterPro" id="IPR049053">
    <property type="entry name" value="AFCA-like_C"/>
</dbReference>
<evidence type="ECO:0000313" key="6">
    <source>
        <dbReference type="Proteomes" id="UP001165580"/>
    </source>
</evidence>
<dbReference type="Gene3D" id="1.50.10.10">
    <property type="match status" value="1"/>
</dbReference>
<dbReference type="InterPro" id="IPR008928">
    <property type="entry name" value="6-hairpin_glycosidase_sf"/>
</dbReference>
<dbReference type="Pfam" id="PF22124">
    <property type="entry name" value="Glyco_hydro_95_cat"/>
    <property type="match status" value="1"/>
</dbReference>
<dbReference type="PANTHER" id="PTHR31084:SF0">
    <property type="entry name" value="ALPHA-L-FUCOSIDASE 2"/>
    <property type="match status" value="1"/>
</dbReference>
<dbReference type="EMBL" id="JANTEZ010000002">
    <property type="protein sequence ID" value="MCS5714090.1"/>
    <property type="molecule type" value="Genomic_DNA"/>
</dbReference>
<evidence type="ECO:0000259" key="3">
    <source>
        <dbReference type="Pfam" id="PF21307"/>
    </source>
</evidence>
<dbReference type="PANTHER" id="PTHR31084">
    <property type="entry name" value="ALPHA-L-FUCOSIDASE 2"/>
    <property type="match status" value="1"/>
</dbReference>
<feature type="domain" description="Glycosyl hydrolase family 95 N-terminal" evidence="2">
    <location>
        <begin position="21"/>
        <end position="199"/>
    </location>
</feature>
<dbReference type="InterPro" id="IPR012341">
    <property type="entry name" value="6hp_glycosidase-like_sf"/>
</dbReference>
<dbReference type="Pfam" id="PF21307">
    <property type="entry name" value="Glyco_hydro_95_C"/>
    <property type="match status" value="1"/>
</dbReference>
<evidence type="ECO:0000256" key="1">
    <source>
        <dbReference type="SAM" id="MobiDB-lite"/>
    </source>
</evidence>
<dbReference type="InterPro" id="IPR054363">
    <property type="entry name" value="GH95_cat"/>
</dbReference>
<keyword evidence="6" id="KW-1185">Reference proteome</keyword>
<evidence type="ECO:0000313" key="5">
    <source>
        <dbReference type="EMBL" id="MCS5714090.1"/>
    </source>
</evidence>
<keyword evidence="5" id="KW-0378">Hydrolase</keyword>
<evidence type="ECO:0000259" key="4">
    <source>
        <dbReference type="Pfam" id="PF22124"/>
    </source>
</evidence>